<dbReference type="Pfam" id="PF02949">
    <property type="entry name" value="7tm_6"/>
    <property type="match status" value="1"/>
</dbReference>
<comment type="subcellular location">
    <subcellularLocation>
        <location evidence="1">Cell membrane</location>
        <topology evidence="1">Multi-pass membrane protein</topology>
    </subcellularLocation>
</comment>
<keyword evidence="7 10" id="KW-0472">Membrane</keyword>
<dbReference type="GO" id="GO:0004984">
    <property type="term" value="F:olfactory receptor activity"/>
    <property type="evidence" value="ECO:0007669"/>
    <property type="project" value="InterPro"/>
</dbReference>
<feature type="transmembrane region" description="Helical" evidence="10">
    <location>
        <begin position="69"/>
        <end position="96"/>
    </location>
</feature>
<protein>
    <submittedName>
        <fullName evidence="11">Odorant receptor Or2</fullName>
    </submittedName>
</protein>
<dbReference type="AlphaFoldDB" id="A0A0L7QLQ8"/>
<evidence type="ECO:0000256" key="3">
    <source>
        <dbReference type="ARBA" id="ARBA00022606"/>
    </source>
</evidence>
<dbReference type="GO" id="GO:0005886">
    <property type="term" value="C:plasma membrane"/>
    <property type="evidence" value="ECO:0007669"/>
    <property type="project" value="UniProtKB-SubCell"/>
</dbReference>
<evidence type="ECO:0000256" key="2">
    <source>
        <dbReference type="ARBA" id="ARBA00022475"/>
    </source>
</evidence>
<keyword evidence="4 10" id="KW-0812">Transmembrane</keyword>
<evidence type="ECO:0000256" key="5">
    <source>
        <dbReference type="ARBA" id="ARBA00022725"/>
    </source>
</evidence>
<evidence type="ECO:0000313" key="11">
    <source>
        <dbReference type="EMBL" id="KOC59504.1"/>
    </source>
</evidence>
<proteinExistence type="predicted"/>
<accession>A0A0L7QLQ8</accession>
<dbReference type="GO" id="GO:0007165">
    <property type="term" value="P:signal transduction"/>
    <property type="evidence" value="ECO:0007669"/>
    <property type="project" value="UniProtKB-KW"/>
</dbReference>
<evidence type="ECO:0000256" key="10">
    <source>
        <dbReference type="SAM" id="Phobius"/>
    </source>
</evidence>
<reference evidence="11 12" key="1">
    <citation type="submission" date="2015-07" db="EMBL/GenBank/DDBJ databases">
        <title>The genome of Habropoda laboriosa.</title>
        <authorList>
            <person name="Pan H."/>
            <person name="Kapheim K."/>
        </authorList>
    </citation>
    <scope>NUCLEOTIDE SEQUENCE [LARGE SCALE GENOMIC DNA]</scope>
    <source>
        <strain evidence="11">0110345459</strain>
    </source>
</reference>
<dbReference type="STRING" id="597456.A0A0L7QLQ8"/>
<keyword evidence="12" id="KW-1185">Reference proteome</keyword>
<dbReference type="EMBL" id="KQ414915">
    <property type="protein sequence ID" value="KOC59504.1"/>
    <property type="molecule type" value="Genomic_DNA"/>
</dbReference>
<evidence type="ECO:0000313" key="12">
    <source>
        <dbReference type="Proteomes" id="UP000053825"/>
    </source>
</evidence>
<keyword evidence="8 11" id="KW-0675">Receptor</keyword>
<gene>
    <name evidence="11" type="ORF">WH47_10650</name>
</gene>
<evidence type="ECO:0000256" key="7">
    <source>
        <dbReference type="ARBA" id="ARBA00023136"/>
    </source>
</evidence>
<evidence type="ECO:0000256" key="4">
    <source>
        <dbReference type="ARBA" id="ARBA00022692"/>
    </source>
</evidence>
<keyword evidence="9" id="KW-0807">Transducer</keyword>
<keyword evidence="5" id="KW-0552">Olfaction</keyword>
<dbReference type="InterPro" id="IPR004117">
    <property type="entry name" value="7tm6_olfct_rcpt"/>
</dbReference>
<evidence type="ECO:0000256" key="1">
    <source>
        <dbReference type="ARBA" id="ARBA00004651"/>
    </source>
</evidence>
<keyword evidence="3" id="KW-0716">Sensory transduction</keyword>
<dbReference type="PANTHER" id="PTHR21137">
    <property type="entry name" value="ODORANT RECEPTOR"/>
    <property type="match status" value="1"/>
</dbReference>
<keyword evidence="2" id="KW-1003">Cell membrane</keyword>
<evidence type="ECO:0000256" key="6">
    <source>
        <dbReference type="ARBA" id="ARBA00022989"/>
    </source>
</evidence>
<dbReference type="OrthoDB" id="8185860at2759"/>
<evidence type="ECO:0000256" key="8">
    <source>
        <dbReference type="ARBA" id="ARBA00023170"/>
    </source>
</evidence>
<evidence type="ECO:0000256" key="9">
    <source>
        <dbReference type="ARBA" id="ARBA00023224"/>
    </source>
</evidence>
<name>A0A0L7QLQ8_9HYME</name>
<dbReference type="Proteomes" id="UP000053825">
    <property type="component" value="Unassembled WGS sequence"/>
</dbReference>
<sequence>MNLHLATQFRILQHRLVNINGLKSKQTPEKGETSIIDSTEFADNSYDVFKRCVRQHQSLMAFCEKLEEMFSMIILGQLLVFSIFMCLDVCQVLLVSASVGKQMIFTFHLAGCMCQLLMFTYSCDCIITESLNVTEAVYDGPWPRLPMSTRGRMIRKDLILVIIRSRVPCCLTARGFFVISLETYTKVIDSLSALLCRCKRGKI</sequence>
<dbReference type="GO" id="GO:0005549">
    <property type="term" value="F:odorant binding"/>
    <property type="evidence" value="ECO:0007669"/>
    <property type="project" value="InterPro"/>
</dbReference>
<organism evidence="11 12">
    <name type="scientific">Habropoda laboriosa</name>
    <dbReference type="NCBI Taxonomy" id="597456"/>
    <lineage>
        <taxon>Eukaryota</taxon>
        <taxon>Metazoa</taxon>
        <taxon>Ecdysozoa</taxon>
        <taxon>Arthropoda</taxon>
        <taxon>Hexapoda</taxon>
        <taxon>Insecta</taxon>
        <taxon>Pterygota</taxon>
        <taxon>Neoptera</taxon>
        <taxon>Endopterygota</taxon>
        <taxon>Hymenoptera</taxon>
        <taxon>Apocrita</taxon>
        <taxon>Aculeata</taxon>
        <taxon>Apoidea</taxon>
        <taxon>Anthophila</taxon>
        <taxon>Apidae</taxon>
        <taxon>Habropoda</taxon>
    </lineage>
</organism>
<keyword evidence="6 10" id="KW-1133">Transmembrane helix</keyword>
<dbReference type="PANTHER" id="PTHR21137:SF35">
    <property type="entry name" value="ODORANT RECEPTOR 19A-RELATED"/>
    <property type="match status" value="1"/>
</dbReference>